<dbReference type="eggNOG" id="COG0726">
    <property type="taxonomic scope" value="Bacteria"/>
</dbReference>
<dbReference type="GO" id="GO:0005576">
    <property type="term" value="C:extracellular region"/>
    <property type="evidence" value="ECO:0007669"/>
    <property type="project" value="UniProtKB-SubCell"/>
</dbReference>
<evidence type="ECO:0000259" key="3">
    <source>
        <dbReference type="Pfam" id="PF01522"/>
    </source>
</evidence>
<protein>
    <submittedName>
        <fullName evidence="4">Possible polysaccharide deacetylase (Xylanase, chitin deacetylase)</fullName>
    </submittedName>
</protein>
<dbReference type="RefSeq" id="WP_011127312.1">
    <property type="nucleotide sequence ID" value="NC_005070.1"/>
</dbReference>
<dbReference type="GO" id="GO:0045493">
    <property type="term" value="P:xylan catabolic process"/>
    <property type="evidence" value="ECO:0007669"/>
    <property type="project" value="UniProtKB-KW"/>
</dbReference>
<evidence type="ECO:0000313" key="5">
    <source>
        <dbReference type="Proteomes" id="UP000001422"/>
    </source>
</evidence>
<dbReference type="Gene3D" id="3.20.20.370">
    <property type="entry name" value="Glycoside hydrolase/deacetylase"/>
    <property type="match status" value="1"/>
</dbReference>
<dbReference type="EMBL" id="BX569690">
    <property type="protein sequence ID" value="CAE06953.1"/>
    <property type="molecule type" value="Genomic_DNA"/>
</dbReference>
<organism evidence="4 5">
    <name type="scientific">Parasynechococcus marenigrum (strain WH8102)</name>
    <dbReference type="NCBI Taxonomy" id="84588"/>
    <lineage>
        <taxon>Bacteria</taxon>
        <taxon>Bacillati</taxon>
        <taxon>Cyanobacteriota</taxon>
        <taxon>Cyanophyceae</taxon>
        <taxon>Synechococcales</taxon>
        <taxon>Prochlorococcaceae</taxon>
        <taxon>Parasynechococcus</taxon>
        <taxon>Parasynechococcus marenigrum</taxon>
    </lineage>
</organism>
<keyword evidence="2" id="KW-0732">Signal</keyword>
<dbReference type="KEGG" id="syw:SYNW0438"/>
<dbReference type="InterPro" id="IPR002509">
    <property type="entry name" value="NODB_dom"/>
</dbReference>
<keyword evidence="5" id="KW-1185">Reference proteome</keyword>
<reference evidence="4 5" key="1">
    <citation type="journal article" date="2003" name="Nature">
        <title>The genome of a motile marine Synechococcus.</title>
        <authorList>
            <person name="Palenik B."/>
            <person name="Brahamsha B."/>
            <person name="Larimer F."/>
            <person name="Land M."/>
            <person name="Hauser L."/>
            <person name="Chain P."/>
            <person name="Lamerdin J."/>
            <person name="Regala W."/>
            <person name="Allen E.A."/>
            <person name="McCarren J."/>
            <person name="Paulsen I."/>
            <person name="Dufresne A."/>
            <person name="Partensky F."/>
            <person name="Webb E."/>
            <person name="Waterbury J."/>
        </authorList>
    </citation>
    <scope>NUCLEOTIDE SEQUENCE [LARGE SCALE GENOMIC DNA]</scope>
    <source>
        <strain evidence="4 5">WH8102</strain>
    </source>
</reference>
<dbReference type="Pfam" id="PF01522">
    <property type="entry name" value="Polysacc_deac_1"/>
    <property type="match status" value="1"/>
</dbReference>
<sequence length="327" mass="38506">MSISFITYHYIRNSNHSTFKPYARTVEEFIMQVEYLNKNFDIIDPNDIEKVQDCLKSNKNKGVIFTFDDGYKDHVVASQILKCYGVRGLFFIPGKVIEGKELEVNRIHLLTYSGISCEKLLSRLETTIRKEKMKIRTQDKACKEYVSIENYIQELINDNGFDNGYTLAIKRLLQRDITDSTERAYAINELFNKLGDELDLHEMKTLYMKNTDIEKLSVDGHAMGPHGYNHVWLGTQNEKIQSQDIELSIKALENVIREYIVRDWYSYPYGSFDEETIRLMQENKITFGLTTDWGEAHMDQGRYRLKRWDTNDWWNNEKKMPKNPLAK</sequence>
<dbReference type="GO" id="GO:0016798">
    <property type="term" value="F:hydrolase activity, acting on glycosyl bonds"/>
    <property type="evidence" value="ECO:0007669"/>
    <property type="project" value="UniProtKB-KW"/>
</dbReference>
<name>Q7U921_PARMW</name>
<dbReference type="InterPro" id="IPR011330">
    <property type="entry name" value="Glyco_hydro/deAcase_b/a-brl"/>
</dbReference>
<dbReference type="GO" id="GO:0016810">
    <property type="term" value="F:hydrolase activity, acting on carbon-nitrogen (but not peptide) bonds"/>
    <property type="evidence" value="ECO:0007669"/>
    <property type="project" value="InterPro"/>
</dbReference>
<dbReference type="SUPFAM" id="SSF88713">
    <property type="entry name" value="Glycoside hydrolase/deacetylase"/>
    <property type="match status" value="1"/>
</dbReference>
<comment type="subcellular location">
    <subcellularLocation>
        <location evidence="1">Secreted</location>
    </subcellularLocation>
</comment>
<dbReference type="CDD" id="cd10971">
    <property type="entry name" value="CE4_DAC_u2_5s"/>
    <property type="match status" value="1"/>
</dbReference>
<dbReference type="PANTHER" id="PTHR34216">
    <property type="match status" value="1"/>
</dbReference>
<evidence type="ECO:0000256" key="1">
    <source>
        <dbReference type="ARBA" id="ARBA00004613"/>
    </source>
</evidence>
<dbReference type="InterPro" id="IPR051398">
    <property type="entry name" value="Polysacch_Deacetylase"/>
</dbReference>
<evidence type="ECO:0000313" key="4">
    <source>
        <dbReference type="EMBL" id="CAE06953.1"/>
    </source>
</evidence>
<gene>
    <name evidence="4" type="ordered locus">SYNW0438</name>
</gene>
<dbReference type="PANTHER" id="PTHR34216:SF3">
    <property type="entry name" value="POLY-BETA-1,6-N-ACETYL-D-GLUCOSAMINE N-DEACETYLASE"/>
    <property type="match status" value="1"/>
</dbReference>
<dbReference type="AlphaFoldDB" id="Q7U921"/>
<dbReference type="STRING" id="84588.SYNW0438"/>
<dbReference type="HOGENOM" id="CLU_030024_6_1_3"/>
<accession>Q7U921</accession>
<proteinExistence type="predicted"/>
<evidence type="ECO:0000256" key="2">
    <source>
        <dbReference type="ARBA" id="ARBA00022729"/>
    </source>
</evidence>
<dbReference type="Proteomes" id="UP000001422">
    <property type="component" value="Chromosome"/>
</dbReference>
<feature type="domain" description="NodB homology" evidence="3">
    <location>
        <begin position="211"/>
        <end position="286"/>
    </location>
</feature>